<keyword evidence="6" id="KW-1185">Reference proteome</keyword>
<keyword evidence="3" id="KW-1133">Transmembrane helix</keyword>
<accession>A0A919VTG2</accession>
<keyword evidence="2" id="KW-0812">Transmembrane</keyword>
<evidence type="ECO:0000313" key="5">
    <source>
        <dbReference type="EMBL" id="GIM75222.1"/>
    </source>
</evidence>
<evidence type="ECO:0000256" key="4">
    <source>
        <dbReference type="ARBA" id="ARBA00023136"/>
    </source>
</evidence>
<proteinExistence type="predicted"/>
<reference evidence="5" key="1">
    <citation type="submission" date="2021-03" db="EMBL/GenBank/DDBJ databases">
        <title>Whole genome shotgun sequence of Actinoplanes auranticolor NBRC 12245.</title>
        <authorList>
            <person name="Komaki H."/>
            <person name="Tamura T."/>
        </authorList>
    </citation>
    <scope>NUCLEOTIDE SEQUENCE</scope>
    <source>
        <strain evidence="5">NBRC 12245</strain>
    </source>
</reference>
<evidence type="ECO:0000256" key="1">
    <source>
        <dbReference type="ARBA" id="ARBA00004141"/>
    </source>
</evidence>
<gene>
    <name evidence="5" type="ORF">Aau02nite_64830</name>
</gene>
<evidence type="ECO:0008006" key="7">
    <source>
        <dbReference type="Google" id="ProtNLM"/>
    </source>
</evidence>
<sequence length="177" mass="18795">MRTAARAMLGAIFVVSGVRVVLDPDSKVTAAKRVTDKMAPMIERVDPRLPTDARDLVRAKAASDVVAGLLLASGRLTRPAAVALAAGLVPTTFAGHPFWSYPQPQRAQHQTDFLKNLGLLGGLLLAAVDTQGKPGIGYRTSHAVDRSQRSVRRAVRTARREAKIATVTAAAARKIPG</sequence>
<protein>
    <recommendedName>
        <fullName evidence="7">Membrane protein YphA (DoxX/SURF4 family)</fullName>
    </recommendedName>
</protein>
<evidence type="ECO:0000256" key="2">
    <source>
        <dbReference type="ARBA" id="ARBA00022692"/>
    </source>
</evidence>
<evidence type="ECO:0000313" key="6">
    <source>
        <dbReference type="Proteomes" id="UP000681340"/>
    </source>
</evidence>
<keyword evidence="4" id="KW-0472">Membrane</keyword>
<comment type="caution">
    <text evidence="5">The sequence shown here is derived from an EMBL/GenBank/DDBJ whole genome shotgun (WGS) entry which is preliminary data.</text>
</comment>
<evidence type="ECO:0000256" key="3">
    <source>
        <dbReference type="ARBA" id="ARBA00022989"/>
    </source>
</evidence>
<dbReference type="InterPro" id="IPR032808">
    <property type="entry name" value="DoxX"/>
</dbReference>
<dbReference type="Pfam" id="PF07681">
    <property type="entry name" value="DoxX"/>
    <property type="match status" value="1"/>
</dbReference>
<dbReference type="GO" id="GO:0016020">
    <property type="term" value="C:membrane"/>
    <property type="evidence" value="ECO:0007669"/>
    <property type="project" value="UniProtKB-SubCell"/>
</dbReference>
<dbReference type="AlphaFoldDB" id="A0A919VTG2"/>
<organism evidence="5 6">
    <name type="scientific">Actinoplanes auranticolor</name>
    <dbReference type="NCBI Taxonomy" id="47988"/>
    <lineage>
        <taxon>Bacteria</taxon>
        <taxon>Bacillati</taxon>
        <taxon>Actinomycetota</taxon>
        <taxon>Actinomycetes</taxon>
        <taxon>Micromonosporales</taxon>
        <taxon>Micromonosporaceae</taxon>
        <taxon>Actinoplanes</taxon>
    </lineage>
</organism>
<dbReference type="Proteomes" id="UP000681340">
    <property type="component" value="Unassembled WGS sequence"/>
</dbReference>
<comment type="subcellular location">
    <subcellularLocation>
        <location evidence="1">Membrane</location>
        <topology evidence="1">Multi-pass membrane protein</topology>
    </subcellularLocation>
</comment>
<name>A0A919VTG2_9ACTN</name>
<dbReference type="EMBL" id="BOQL01000055">
    <property type="protein sequence ID" value="GIM75222.1"/>
    <property type="molecule type" value="Genomic_DNA"/>
</dbReference>